<dbReference type="RefSeq" id="WP_244712135.1">
    <property type="nucleotide sequence ID" value="NZ_CP095073.1"/>
</dbReference>
<organism evidence="5 6">
    <name type="scientific">Halobacillus salinarum</name>
    <dbReference type="NCBI Taxonomy" id="2932257"/>
    <lineage>
        <taxon>Bacteria</taxon>
        <taxon>Bacillati</taxon>
        <taxon>Bacillota</taxon>
        <taxon>Bacilli</taxon>
        <taxon>Bacillales</taxon>
        <taxon>Bacillaceae</taxon>
        <taxon>Halobacillus</taxon>
    </lineage>
</organism>
<feature type="transmembrane region" description="Helical" evidence="3">
    <location>
        <begin position="298"/>
        <end position="320"/>
    </location>
</feature>
<evidence type="ECO:0000259" key="4">
    <source>
        <dbReference type="Pfam" id="PF01757"/>
    </source>
</evidence>
<keyword evidence="5" id="KW-0012">Acyltransferase</keyword>
<name>A0ABY4EMX6_9BACI</name>
<keyword evidence="5" id="KW-0808">Transferase</keyword>
<feature type="domain" description="Acyltransferase 3" evidence="4">
    <location>
        <begin position="12"/>
        <end position="317"/>
    </location>
</feature>
<proteinExistence type="inferred from homology"/>
<feature type="transmembrane region" description="Helical" evidence="3">
    <location>
        <begin position="46"/>
        <end position="65"/>
    </location>
</feature>
<feature type="transmembrane region" description="Helical" evidence="3">
    <location>
        <begin position="157"/>
        <end position="174"/>
    </location>
</feature>
<evidence type="ECO:0000313" key="6">
    <source>
        <dbReference type="Proteomes" id="UP000831787"/>
    </source>
</evidence>
<dbReference type="Proteomes" id="UP000831787">
    <property type="component" value="Chromosome"/>
</dbReference>
<accession>A0ABY4EMX6</accession>
<feature type="transmembrane region" description="Helical" evidence="3">
    <location>
        <begin position="262"/>
        <end position="286"/>
    </location>
</feature>
<dbReference type="PANTHER" id="PTHR23028:SF131">
    <property type="entry name" value="BLR2367 PROTEIN"/>
    <property type="match status" value="1"/>
</dbReference>
<comment type="similarity">
    <text evidence="2">Belongs to the acyltransferase 3 family.</text>
</comment>
<evidence type="ECO:0000256" key="2">
    <source>
        <dbReference type="ARBA" id="ARBA00007400"/>
    </source>
</evidence>
<keyword evidence="3" id="KW-0472">Membrane</keyword>
<comment type="subcellular location">
    <subcellularLocation>
        <location evidence="1">Membrane</location>
    </subcellularLocation>
</comment>
<feature type="transmembrane region" description="Helical" evidence="3">
    <location>
        <begin position="86"/>
        <end position="107"/>
    </location>
</feature>
<gene>
    <name evidence="5" type="ORF">MUN89_05600</name>
</gene>
<protein>
    <submittedName>
        <fullName evidence="5">Acyltransferase</fullName>
    </submittedName>
</protein>
<keyword evidence="6" id="KW-1185">Reference proteome</keyword>
<dbReference type="InterPro" id="IPR002656">
    <property type="entry name" value="Acyl_transf_3_dom"/>
</dbReference>
<feature type="transmembrane region" description="Helical" evidence="3">
    <location>
        <begin position="12"/>
        <end position="34"/>
    </location>
</feature>
<reference evidence="5 6" key="1">
    <citation type="submission" date="2022-04" db="EMBL/GenBank/DDBJ databases">
        <title>Halobacillus sp. isolated from saltern.</title>
        <authorList>
            <person name="Won M."/>
            <person name="Lee C.-M."/>
            <person name="Woen H.-Y."/>
            <person name="Kwon S.-W."/>
        </authorList>
    </citation>
    <scope>NUCLEOTIDE SEQUENCE [LARGE SCALE GENOMIC DNA]</scope>
    <source>
        <strain evidence="5 6">SSBR10-3</strain>
    </source>
</reference>
<dbReference type="PANTHER" id="PTHR23028">
    <property type="entry name" value="ACETYLTRANSFERASE"/>
    <property type="match status" value="1"/>
</dbReference>
<keyword evidence="3" id="KW-0812">Transmembrane</keyword>
<feature type="transmembrane region" description="Helical" evidence="3">
    <location>
        <begin position="209"/>
        <end position="228"/>
    </location>
</feature>
<dbReference type="InterPro" id="IPR050879">
    <property type="entry name" value="Acyltransferase_3"/>
</dbReference>
<dbReference type="Pfam" id="PF01757">
    <property type="entry name" value="Acyl_transf_3"/>
    <property type="match status" value="1"/>
</dbReference>
<dbReference type="GO" id="GO:0016746">
    <property type="term" value="F:acyltransferase activity"/>
    <property type="evidence" value="ECO:0007669"/>
    <property type="project" value="UniProtKB-KW"/>
</dbReference>
<evidence type="ECO:0000313" key="5">
    <source>
        <dbReference type="EMBL" id="UOQ45421.1"/>
    </source>
</evidence>
<sequence>MAQRRRLSIIQISRAIAILFVLLGHVNILFYSGFGYDWFHMGSWERTGGVDFFFIVSGFMIYYLYHKRAGTKGEASKFMLKRLIRIYPLYWIFTGSAILISLVFPALDDRYSLEVIMKSIFILPTQPVLSSTWSLSHVMFFYCMFAFYIFKPKVLKPMILGWVVLTVLLELNIIPFQTFLFSFSTLEILLGSLVAYVSMNYAFKFSSSFIAVGLLGYLFIWINMVYGLVHIHNPSFYCLSAMIMMLGIAEKDKKERHVPKSLSFLGDASYSIYIAHGPFLHFYIILLDKVNFIDAAGFFVSMAVVIVMSTLSSCLVYLVVEKPMSKYLRQLVFSRKKVVSETRHAVAK</sequence>
<evidence type="ECO:0000256" key="3">
    <source>
        <dbReference type="SAM" id="Phobius"/>
    </source>
</evidence>
<keyword evidence="3" id="KW-1133">Transmembrane helix</keyword>
<dbReference type="EMBL" id="CP095073">
    <property type="protein sequence ID" value="UOQ45421.1"/>
    <property type="molecule type" value="Genomic_DNA"/>
</dbReference>
<evidence type="ECO:0000256" key="1">
    <source>
        <dbReference type="ARBA" id="ARBA00004370"/>
    </source>
</evidence>
<feature type="transmembrane region" description="Helical" evidence="3">
    <location>
        <begin position="127"/>
        <end position="150"/>
    </location>
</feature>